<feature type="compositionally biased region" description="Polar residues" evidence="1">
    <location>
        <begin position="347"/>
        <end position="358"/>
    </location>
</feature>
<feature type="compositionally biased region" description="Polar residues" evidence="1">
    <location>
        <begin position="733"/>
        <end position="743"/>
    </location>
</feature>
<protein>
    <recommendedName>
        <fullName evidence="4">Protamine P1</fullName>
    </recommendedName>
</protein>
<dbReference type="OrthoDB" id="5419922at2759"/>
<feature type="compositionally biased region" description="Polar residues" evidence="1">
    <location>
        <begin position="581"/>
        <end position="596"/>
    </location>
</feature>
<feature type="compositionally biased region" description="Low complexity" evidence="1">
    <location>
        <begin position="854"/>
        <end position="869"/>
    </location>
</feature>
<dbReference type="AlphaFoldDB" id="A0A2T4B305"/>
<feature type="compositionally biased region" description="Polar residues" evidence="1">
    <location>
        <begin position="545"/>
        <end position="559"/>
    </location>
</feature>
<dbReference type="Proteomes" id="UP000241546">
    <property type="component" value="Unassembled WGS sequence"/>
</dbReference>
<evidence type="ECO:0008006" key="4">
    <source>
        <dbReference type="Google" id="ProtNLM"/>
    </source>
</evidence>
<feature type="compositionally biased region" description="Basic and acidic residues" evidence="1">
    <location>
        <begin position="562"/>
        <end position="580"/>
    </location>
</feature>
<feature type="compositionally biased region" description="Basic and acidic residues" evidence="1">
    <location>
        <begin position="623"/>
        <end position="634"/>
    </location>
</feature>
<name>A0A2T4B305_9HYPO</name>
<feature type="compositionally biased region" description="Low complexity" evidence="1">
    <location>
        <begin position="479"/>
        <end position="498"/>
    </location>
</feature>
<feature type="compositionally biased region" description="Low complexity" evidence="1">
    <location>
        <begin position="639"/>
        <end position="651"/>
    </location>
</feature>
<organism evidence="2 3">
    <name type="scientific">Trichoderma citrinoviride</name>
    <dbReference type="NCBI Taxonomy" id="58853"/>
    <lineage>
        <taxon>Eukaryota</taxon>
        <taxon>Fungi</taxon>
        <taxon>Dikarya</taxon>
        <taxon>Ascomycota</taxon>
        <taxon>Pezizomycotina</taxon>
        <taxon>Sordariomycetes</taxon>
        <taxon>Hypocreomycetidae</taxon>
        <taxon>Hypocreales</taxon>
        <taxon>Hypocreaceae</taxon>
        <taxon>Trichoderma</taxon>
    </lineage>
</organism>
<feature type="region of interest" description="Disordered" evidence="1">
    <location>
        <begin position="76"/>
        <end position="110"/>
    </location>
</feature>
<dbReference type="EMBL" id="KZ680218">
    <property type="protein sequence ID" value="PTB63712.1"/>
    <property type="molecule type" value="Genomic_DNA"/>
</dbReference>
<feature type="region of interest" description="Disordered" evidence="1">
    <location>
        <begin position="295"/>
        <end position="314"/>
    </location>
</feature>
<dbReference type="RefSeq" id="XP_024747032.1">
    <property type="nucleotide sequence ID" value="XM_024893592.1"/>
</dbReference>
<feature type="compositionally biased region" description="Polar residues" evidence="1">
    <location>
        <begin position="295"/>
        <end position="308"/>
    </location>
</feature>
<feature type="region of interest" description="Disordered" evidence="1">
    <location>
        <begin position="424"/>
        <end position="932"/>
    </location>
</feature>
<gene>
    <name evidence="2" type="ORF">BBK36DRAFT_1143426</name>
</gene>
<feature type="region of interest" description="Disordered" evidence="1">
    <location>
        <begin position="321"/>
        <end position="358"/>
    </location>
</feature>
<feature type="compositionally biased region" description="Basic and acidic residues" evidence="1">
    <location>
        <begin position="221"/>
        <end position="232"/>
    </location>
</feature>
<reference evidence="3" key="1">
    <citation type="submission" date="2016-07" db="EMBL/GenBank/DDBJ databases">
        <title>Multiple horizontal gene transfer events from other fungi enriched the ability of initially mycotrophic Trichoderma (Ascomycota) to feed on dead plant biomass.</title>
        <authorList>
            <consortium name="DOE Joint Genome Institute"/>
            <person name="Atanasova L."/>
            <person name="Chenthamara K."/>
            <person name="Zhang J."/>
            <person name="Grujic M."/>
            <person name="Henrissat B."/>
            <person name="Kuo A."/>
            <person name="Aerts A."/>
            <person name="Salamov A."/>
            <person name="Lipzen A."/>
            <person name="Labutti K."/>
            <person name="Barry K."/>
            <person name="Miao Y."/>
            <person name="Rahimi M.J."/>
            <person name="Shen Q."/>
            <person name="Grigoriev I.V."/>
            <person name="Kubicek C.P."/>
            <person name="Druzhinina I.S."/>
        </authorList>
    </citation>
    <scope>NUCLEOTIDE SEQUENCE [LARGE SCALE GENOMIC DNA]</scope>
    <source>
        <strain evidence="3">TUCIM 6016</strain>
    </source>
</reference>
<feature type="region of interest" description="Disordered" evidence="1">
    <location>
        <begin position="132"/>
        <end position="232"/>
    </location>
</feature>
<dbReference type="GeneID" id="36601710"/>
<feature type="compositionally biased region" description="Low complexity" evidence="1">
    <location>
        <begin position="792"/>
        <end position="801"/>
    </location>
</feature>
<evidence type="ECO:0000313" key="2">
    <source>
        <dbReference type="EMBL" id="PTB63712.1"/>
    </source>
</evidence>
<accession>A0A2T4B305</accession>
<evidence type="ECO:0000313" key="3">
    <source>
        <dbReference type="Proteomes" id="UP000241546"/>
    </source>
</evidence>
<evidence type="ECO:0000256" key="1">
    <source>
        <dbReference type="SAM" id="MobiDB-lite"/>
    </source>
</evidence>
<feature type="compositionally biased region" description="Polar residues" evidence="1">
    <location>
        <begin position="322"/>
        <end position="340"/>
    </location>
</feature>
<proteinExistence type="predicted"/>
<keyword evidence="3" id="KW-1185">Reference proteome</keyword>
<feature type="compositionally biased region" description="Polar residues" evidence="1">
    <location>
        <begin position="499"/>
        <end position="527"/>
    </location>
</feature>
<sequence length="1039" mass="110952">MAATLRGGSIYCEAVLPPEDVYFEGSEDEDYDNAAERRKRYEAAGQKFLSGSVPFLLSASLKGPFDEASGWVNPWRSKNRTAHSHSRPESAKLGAQCTSPMRPATSASASTATQAIEVLKNAECALPSPESLKQAPFTATPSRLRGKVADEDRWGDGMASLTSTKDDTDPWMASSPSRKLKKKRSKSSIGANSTSKKRQKTETTEIETQTPTSGRRATRSNADELRTNTKADMRNSSIYAHIRELTSKFPRQDLSSDDEIAFDDDDSDALLTSQSVPSSSANLVLSPWKDSSSEALRQRLNPHSSFSSPPRRLGLAGALSPVSMSSAQTPTKRTALSASSPGRLPSMNGSSASRTPTRTLRFSDMDMLDMDGADGDSAIGNTMAPETQSQEQELPSLRQLDVNDVNHVNGTPDPISRAATAYRPDCEATTSRHAQDDSILGPKTSPGKLDSHLKPIRATPPRQVTHPVIYDDAKRVNRSSPGSSITAPSSSQQPAASQNEVAKSPSDSKLTKTSKFPKSSALQSLSPRNGRINSRPALKKAVRSYMSSPLKPSTSSVNRSYLHKEDGQLSKENVETKDANESASLLTRSVNISASQPEPDEVLATSTPEADPSKASAILENHSAPKAESPKADKVQQGPSAPDAAAPLLSPFGLAPPGITEPTVMDDTVQGAGQSNVPELVEPSFIQEELPAQSESSIPLADAGLGTPEMQASEDTSENPDVSDSTGPAIASHTPTQEQQKQTLGPIDAAKSPVLPPQSVETHQSPSEDMPPPSDKAFKRPSTPEPQFAFTSFSSFMSPSPSHRRQVRYSWDGAPNGVGPTSRGILLSSKKGPLTSTASKKRVSWAPLPHEETASTGEETASETNTSSSPSRGRDRAVSPPPPPSTSLASDSLEERDMNFSHHFAAVADRTKGTQPQSAPTASGDGSYGPGMETTVTAAEIASWTEVTNSPKMILEEVDKGAAKLTGGWDGGEEATDIVEDIFNEMDDFLQVWDVDAELKEARKADKARAAGEKKQDEGMLEADAGMAVDMDMTSQFFF</sequence>